<dbReference type="AlphaFoldDB" id="A0A1S1Z5N1"/>
<evidence type="ECO:0000256" key="1">
    <source>
        <dbReference type="SAM" id="SignalP"/>
    </source>
</evidence>
<gene>
    <name evidence="2" type="ORF">NH26_19535</name>
</gene>
<protein>
    <submittedName>
        <fullName evidence="2">Uncharacterized protein</fullName>
    </submittedName>
</protein>
<feature type="chain" id="PRO_5010352702" evidence="1">
    <location>
        <begin position="25"/>
        <end position="220"/>
    </location>
</feature>
<dbReference type="RefSeq" id="WP_044229846.1">
    <property type="nucleotide sequence ID" value="NZ_JRYR02000001.1"/>
</dbReference>
<accession>A0A1S1Z5N1</accession>
<name>A0A1S1Z5N1_FLAPC</name>
<proteinExistence type="predicted"/>
<comment type="caution">
    <text evidence="2">The sequence shown here is derived from an EMBL/GenBank/DDBJ whole genome shotgun (WGS) entry which is preliminary data.</text>
</comment>
<dbReference type="Proteomes" id="UP000179797">
    <property type="component" value="Unassembled WGS sequence"/>
</dbReference>
<reference evidence="2 3" key="1">
    <citation type="journal article" date="2012" name="Int. J. Syst. Evol. Microbiol.">
        <title>Flammeovirga pacifica sp. nov., isolated from deep-sea sediment.</title>
        <authorList>
            <person name="Xu H."/>
            <person name="Fu Y."/>
            <person name="Yang N."/>
            <person name="Ding Z."/>
            <person name="Lai Q."/>
            <person name="Zeng R."/>
        </authorList>
    </citation>
    <scope>NUCLEOTIDE SEQUENCE [LARGE SCALE GENOMIC DNA]</scope>
    <source>
        <strain evidence="3">DSM 24597 / LMG 26175 / WPAGA1</strain>
    </source>
</reference>
<organism evidence="2 3">
    <name type="scientific">Flammeovirga pacifica</name>
    <dbReference type="NCBI Taxonomy" id="915059"/>
    <lineage>
        <taxon>Bacteria</taxon>
        <taxon>Pseudomonadati</taxon>
        <taxon>Bacteroidota</taxon>
        <taxon>Cytophagia</taxon>
        <taxon>Cytophagales</taxon>
        <taxon>Flammeovirgaceae</taxon>
        <taxon>Flammeovirga</taxon>
    </lineage>
</organism>
<evidence type="ECO:0000313" key="3">
    <source>
        <dbReference type="Proteomes" id="UP000179797"/>
    </source>
</evidence>
<keyword evidence="1" id="KW-0732">Signal</keyword>
<feature type="signal peptide" evidence="1">
    <location>
        <begin position="1"/>
        <end position="24"/>
    </location>
</feature>
<sequence length="220" mass="25893">MATIMMKITLILSIILMSFFSANAQRNSYSNLSSFKIERTSFETSKVQDSTYRFCEQCKCSESYPFFTTRPIDWKIVSKTNEIEDTDKPLVFSPQNLKRLKVEFIESVFESEKMNLYFRGQIYSENLDTIEGFKVFVGVRVDTICSLDITCHHCEKNKFKTVDFPSFYLKESTELDINLTKKENYLFDFTIKITPNSFLIFQMEGFYTEIYRVDKILKGK</sequence>
<keyword evidence="3" id="KW-1185">Reference proteome</keyword>
<dbReference type="EMBL" id="JRYR02000001">
    <property type="protein sequence ID" value="OHX68385.1"/>
    <property type="molecule type" value="Genomic_DNA"/>
</dbReference>
<evidence type="ECO:0000313" key="2">
    <source>
        <dbReference type="EMBL" id="OHX68385.1"/>
    </source>
</evidence>